<name>A0AAC9XWZ1_9GAMM</name>
<accession>A0AAC9XWZ1</accession>
<sequence>MGYDLSCLTLILFCSIQLRYYNFGAMFLNHNKNSYLYLFKPFEGVL</sequence>
<evidence type="ECO:0000313" key="1">
    <source>
        <dbReference type="EMBL" id="ASM53417.1"/>
    </source>
</evidence>
<dbReference type="EMBL" id="CP011036">
    <property type="protein sequence ID" value="ASM53417.1"/>
    <property type="molecule type" value="Genomic_DNA"/>
</dbReference>
<protein>
    <submittedName>
        <fullName evidence="1">Uncharacterized protein</fullName>
    </submittedName>
</protein>
<gene>
    <name evidence="1" type="ORF">PNIG_a1226</name>
</gene>
<proteinExistence type="predicted"/>
<dbReference type="Proteomes" id="UP000198329">
    <property type="component" value="Chromosome I"/>
</dbReference>
<keyword evidence="2" id="KW-1185">Reference proteome</keyword>
<dbReference type="AlphaFoldDB" id="A0AAC9XWZ1"/>
<evidence type="ECO:0000313" key="2">
    <source>
        <dbReference type="Proteomes" id="UP000198329"/>
    </source>
</evidence>
<dbReference type="KEGG" id="png:PNIG_a1226"/>
<reference evidence="1 2" key="1">
    <citation type="submission" date="2015-03" db="EMBL/GenBank/DDBJ databases">
        <authorList>
            <person name="Xie B.-B."/>
            <person name="Rong J.-C."/>
            <person name="Qin Q.-L."/>
            <person name="Zhang Y.-Z."/>
        </authorList>
    </citation>
    <scope>NUCLEOTIDE SEQUENCE [LARGE SCALE GENOMIC DNA]</scope>
    <source>
        <strain evidence="1 2">KMM 661</strain>
    </source>
</reference>
<organism evidence="1 2">
    <name type="scientific">Pseudoalteromonas nigrifaciens</name>
    <dbReference type="NCBI Taxonomy" id="28109"/>
    <lineage>
        <taxon>Bacteria</taxon>
        <taxon>Pseudomonadati</taxon>
        <taxon>Pseudomonadota</taxon>
        <taxon>Gammaproteobacteria</taxon>
        <taxon>Alteromonadales</taxon>
        <taxon>Pseudoalteromonadaceae</taxon>
        <taxon>Pseudoalteromonas</taxon>
    </lineage>
</organism>